<dbReference type="OrthoDB" id="448792at2"/>
<proteinExistence type="predicted"/>
<dbReference type="SUPFAM" id="SSF140990">
    <property type="entry name" value="FtsH protease domain-like"/>
    <property type="match status" value="1"/>
</dbReference>
<dbReference type="GO" id="GO:0005524">
    <property type="term" value="F:ATP binding"/>
    <property type="evidence" value="ECO:0007669"/>
    <property type="project" value="InterPro"/>
</dbReference>
<dbReference type="GO" id="GO:0004222">
    <property type="term" value="F:metalloendopeptidase activity"/>
    <property type="evidence" value="ECO:0007669"/>
    <property type="project" value="InterPro"/>
</dbReference>
<dbReference type="PANTHER" id="PTHR33471:SF7">
    <property type="entry name" value="ATP-DEPENDENT ZINC METALLOPROTEASE-RELATED"/>
    <property type="match status" value="1"/>
</dbReference>
<dbReference type="PANTHER" id="PTHR33471">
    <property type="entry name" value="ATP-DEPENDENT ZINC METALLOPROTEASE-RELATED"/>
    <property type="match status" value="1"/>
</dbReference>
<evidence type="ECO:0008006" key="4">
    <source>
        <dbReference type="Google" id="ProtNLM"/>
    </source>
</evidence>
<dbReference type="EMBL" id="CAACVJ010000104">
    <property type="protein sequence ID" value="VEP13293.1"/>
    <property type="molecule type" value="Genomic_DNA"/>
</dbReference>
<dbReference type="Proteomes" id="UP000320055">
    <property type="component" value="Unassembled WGS sequence"/>
</dbReference>
<evidence type="ECO:0000313" key="3">
    <source>
        <dbReference type="Proteomes" id="UP000320055"/>
    </source>
</evidence>
<feature type="transmembrane region" description="Helical" evidence="1">
    <location>
        <begin position="12"/>
        <end position="30"/>
    </location>
</feature>
<accession>A0A563VPE8</accession>
<dbReference type="Gene3D" id="1.20.58.760">
    <property type="entry name" value="Peptidase M41"/>
    <property type="match status" value="1"/>
</dbReference>
<dbReference type="AlphaFoldDB" id="A0A563VPE8"/>
<dbReference type="GO" id="GO:0004176">
    <property type="term" value="F:ATP-dependent peptidase activity"/>
    <property type="evidence" value="ECO:0007669"/>
    <property type="project" value="InterPro"/>
</dbReference>
<gene>
    <name evidence="2" type="ORF">H1P_1920004</name>
</gene>
<dbReference type="InterPro" id="IPR037219">
    <property type="entry name" value="Peptidase_M41-like"/>
</dbReference>
<protein>
    <recommendedName>
        <fullName evidence="4">ATP-dependent Zn protease</fullName>
    </recommendedName>
</protein>
<keyword evidence="3" id="KW-1185">Reference proteome</keyword>
<dbReference type="GO" id="GO:0006508">
    <property type="term" value="P:proteolysis"/>
    <property type="evidence" value="ECO:0007669"/>
    <property type="project" value="InterPro"/>
</dbReference>
<name>A0A563VPE8_9CYAN</name>
<keyword evidence="1" id="KW-0812">Transmembrane</keyword>
<organism evidence="2 3">
    <name type="scientific">Hyella patelloides LEGE 07179</name>
    <dbReference type="NCBI Taxonomy" id="945734"/>
    <lineage>
        <taxon>Bacteria</taxon>
        <taxon>Bacillati</taxon>
        <taxon>Cyanobacteriota</taxon>
        <taxon>Cyanophyceae</taxon>
        <taxon>Pleurocapsales</taxon>
        <taxon>Hyellaceae</taxon>
        <taxon>Hyella</taxon>
    </lineage>
</organism>
<evidence type="ECO:0000313" key="2">
    <source>
        <dbReference type="EMBL" id="VEP13293.1"/>
    </source>
</evidence>
<keyword evidence="1" id="KW-0472">Membrane</keyword>
<keyword evidence="1" id="KW-1133">Transmembrane helix</keyword>
<dbReference type="RefSeq" id="WP_144871532.1">
    <property type="nucleotide sequence ID" value="NZ_LR213942.1"/>
</dbReference>
<reference evidence="2 3" key="1">
    <citation type="submission" date="2019-01" db="EMBL/GenBank/DDBJ databases">
        <authorList>
            <person name="Brito A."/>
        </authorList>
    </citation>
    <scope>NUCLEOTIDE SEQUENCE [LARGE SCALE GENOMIC DNA]</scope>
    <source>
        <strain evidence="2">1</strain>
    </source>
</reference>
<evidence type="ECO:0000256" key="1">
    <source>
        <dbReference type="SAM" id="Phobius"/>
    </source>
</evidence>
<sequence>MDYKQQDIGLNLLAIGIFAMTISSLLSPILQISPFIPAGATFGILGLLTVDNFTFESKGLTLLLDIFTSKEQRQRVIHHEAGHFLTAYFLGIPIKGYTLTAWEALQAGYHGRGGVIFDTTEVTQKPLNMAQTRLTIDRFCTVWMAGIAAEKLSYDNAEGGAEDYQQLQMSLNLAGLSPQAYQQKARWGQLQATNLLQRHEKSYQALVTAMEQRKSVAECCVAIQKHCS</sequence>